<evidence type="ECO:0000256" key="3">
    <source>
        <dbReference type="ARBA" id="ARBA00022722"/>
    </source>
</evidence>
<comment type="function">
    <text evidence="1 7">RNaseP catalyzes the removal of the 5'-leader sequence from pre-tRNA to produce the mature 5'-terminus. It can also cleave other RNA substrates such as 4.5S RNA. The protein component plays an auxiliary but essential role in vivo by binding to the 5'-leader sequence and broadening the substrate specificity of the ribozyme.</text>
</comment>
<organism evidence="9 10">
    <name type="scientific">Williamsoniiplasma somnilux</name>
    <dbReference type="NCBI Taxonomy" id="215578"/>
    <lineage>
        <taxon>Bacteria</taxon>
        <taxon>Bacillati</taxon>
        <taxon>Mycoplasmatota</taxon>
        <taxon>Mollicutes</taxon>
        <taxon>Entomoplasmatales</taxon>
        <taxon>Williamsoniiplasma</taxon>
    </lineage>
</organism>
<dbReference type="EC" id="3.1.26.5" evidence="7 8"/>
<evidence type="ECO:0000256" key="7">
    <source>
        <dbReference type="HAMAP-Rule" id="MF_00227"/>
    </source>
</evidence>
<comment type="catalytic activity">
    <reaction evidence="7">
        <text>Endonucleolytic cleavage of RNA, removing 5'-extranucleotides from tRNA precursor.</text>
        <dbReference type="EC" id="3.1.26.5"/>
    </reaction>
</comment>
<protein>
    <recommendedName>
        <fullName evidence="7 8">Ribonuclease P protein component</fullName>
        <shortName evidence="7">RNase P protein</shortName>
        <shortName evidence="7">RNaseP protein</shortName>
        <ecNumber evidence="7 8">3.1.26.5</ecNumber>
    </recommendedName>
    <alternativeName>
        <fullName evidence="7">Protein C5</fullName>
    </alternativeName>
</protein>
<evidence type="ECO:0000313" key="9">
    <source>
        <dbReference type="EMBL" id="ATZ19110.1"/>
    </source>
</evidence>
<dbReference type="InterPro" id="IPR014721">
    <property type="entry name" value="Ribsml_uS5_D2-typ_fold_subgr"/>
</dbReference>
<keyword evidence="3 7" id="KW-0540">Nuclease</keyword>
<dbReference type="GO" id="GO:0000049">
    <property type="term" value="F:tRNA binding"/>
    <property type="evidence" value="ECO:0007669"/>
    <property type="project" value="UniProtKB-UniRule"/>
</dbReference>
<dbReference type="GO" id="GO:0001682">
    <property type="term" value="P:tRNA 5'-leader removal"/>
    <property type="evidence" value="ECO:0007669"/>
    <property type="project" value="UniProtKB-UniRule"/>
</dbReference>
<dbReference type="InterPro" id="IPR020568">
    <property type="entry name" value="Ribosomal_Su5_D2-typ_SF"/>
</dbReference>
<name>A0A2K8NZ53_9MOLU</name>
<evidence type="ECO:0000256" key="6">
    <source>
        <dbReference type="ARBA" id="ARBA00022884"/>
    </source>
</evidence>
<dbReference type="NCBIfam" id="TIGR00188">
    <property type="entry name" value="rnpA"/>
    <property type="match status" value="1"/>
</dbReference>
<evidence type="ECO:0000256" key="8">
    <source>
        <dbReference type="NCBIfam" id="TIGR00188"/>
    </source>
</evidence>
<comment type="similarity">
    <text evidence="7">Belongs to the RnpA family.</text>
</comment>
<dbReference type="EMBL" id="CP024965">
    <property type="protein sequence ID" value="ATZ19110.1"/>
    <property type="molecule type" value="Genomic_DNA"/>
</dbReference>
<dbReference type="GO" id="GO:0004526">
    <property type="term" value="F:ribonuclease P activity"/>
    <property type="evidence" value="ECO:0007669"/>
    <property type="project" value="UniProtKB-UniRule"/>
</dbReference>
<reference evidence="9 10" key="1">
    <citation type="submission" date="2017-11" db="EMBL/GenBank/DDBJ databases">
        <title>Genome sequence of Entomoplasma somnilux PYAN-1 (ATCC 49194).</title>
        <authorList>
            <person name="Lo W.-S."/>
            <person name="Gasparich G.E."/>
            <person name="Kuo C.-H."/>
        </authorList>
    </citation>
    <scope>NUCLEOTIDE SEQUENCE [LARGE SCALE GENOMIC DNA]</scope>
    <source>
        <strain evidence="9 10">PYAN-1</strain>
    </source>
</reference>
<dbReference type="Gene3D" id="3.30.230.10">
    <property type="match status" value="1"/>
</dbReference>
<dbReference type="GO" id="GO:0042781">
    <property type="term" value="F:3'-tRNA processing endoribonuclease activity"/>
    <property type="evidence" value="ECO:0007669"/>
    <property type="project" value="TreeGrafter"/>
</dbReference>
<dbReference type="Pfam" id="PF00825">
    <property type="entry name" value="Ribonuclease_P"/>
    <property type="match status" value="1"/>
</dbReference>
<dbReference type="InterPro" id="IPR020539">
    <property type="entry name" value="RNase_P_CS"/>
</dbReference>
<dbReference type="HAMAP" id="MF_00227">
    <property type="entry name" value="RNase_P"/>
    <property type="match status" value="1"/>
</dbReference>
<dbReference type="PANTHER" id="PTHR33992:SF1">
    <property type="entry name" value="RIBONUCLEASE P PROTEIN COMPONENT"/>
    <property type="match status" value="1"/>
</dbReference>
<dbReference type="SUPFAM" id="SSF54211">
    <property type="entry name" value="Ribosomal protein S5 domain 2-like"/>
    <property type="match status" value="1"/>
</dbReference>
<dbReference type="GO" id="GO:0030677">
    <property type="term" value="C:ribonuclease P complex"/>
    <property type="evidence" value="ECO:0007669"/>
    <property type="project" value="TreeGrafter"/>
</dbReference>
<dbReference type="RefSeq" id="WP_024863623.1">
    <property type="nucleotide sequence ID" value="NZ_CP024965.1"/>
</dbReference>
<keyword evidence="10" id="KW-1185">Reference proteome</keyword>
<sequence>MKNKNIIKGNFEFQKIISKQQFIKNVSFVVYYDKSKEELFKYGISVGKKMGNAVVRNKIKRQIRMMINNNINAIEGKKYRVIIMARANIKNTSFAKNQELLLKLLLSIK</sequence>
<dbReference type="AlphaFoldDB" id="A0A2K8NZ53"/>
<dbReference type="KEGG" id="esx:ESOMN_v1c07280"/>
<evidence type="ECO:0000256" key="5">
    <source>
        <dbReference type="ARBA" id="ARBA00022801"/>
    </source>
</evidence>
<keyword evidence="4 7" id="KW-0255">Endonuclease</keyword>
<dbReference type="InterPro" id="IPR000100">
    <property type="entry name" value="RNase_P"/>
</dbReference>
<evidence type="ECO:0000256" key="1">
    <source>
        <dbReference type="ARBA" id="ARBA00002663"/>
    </source>
</evidence>
<keyword evidence="5 7" id="KW-0378">Hydrolase</keyword>
<dbReference type="PANTHER" id="PTHR33992">
    <property type="entry name" value="RIBONUCLEASE P PROTEIN COMPONENT"/>
    <property type="match status" value="1"/>
</dbReference>
<keyword evidence="6 7" id="KW-0694">RNA-binding</keyword>
<evidence type="ECO:0000313" key="10">
    <source>
        <dbReference type="Proteomes" id="UP000232230"/>
    </source>
</evidence>
<dbReference type="Proteomes" id="UP000232230">
    <property type="component" value="Chromosome"/>
</dbReference>
<evidence type="ECO:0000256" key="2">
    <source>
        <dbReference type="ARBA" id="ARBA00022694"/>
    </source>
</evidence>
<dbReference type="PROSITE" id="PS00648">
    <property type="entry name" value="RIBONUCLEASE_P"/>
    <property type="match status" value="1"/>
</dbReference>
<gene>
    <name evidence="7 9" type="primary">rnpA</name>
    <name evidence="9" type="ORF">ESOMN_v1c07280</name>
</gene>
<comment type="subunit">
    <text evidence="7">Consists of a catalytic RNA component (M1 or rnpB) and a protein subunit.</text>
</comment>
<evidence type="ECO:0000256" key="4">
    <source>
        <dbReference type="ARBA" id="ARBA00022759"/>
    </source>
</evidence>
<accession>A0A2K8NZ53</accession>
<proteinExistence type="inferred from homology"/>
<keyword evidence="2 7" id="KW-0819">tRNA processing</keyword>